<gene>
    <name evidence="1" type="ORF">NCTC12993_06795</name>
</gene>
<accession>A0A485CQQ7</accession>
<evidence type="ECO:0000313" key="1">
    <source>
        <dbReference type="EMBL" id="VFS86821.1"/>
    </source>
</evidence>
<name>A0A485CQQ7_KLUCR</name>
<dbReference type="Gene3D" id="3.40.50.1820">
    <property type="entry name" value="alpha/beta hydrolase"/>
    <property type="match status" value="1"/>
</dbReference>
<dbReference type="Proteomes" id="UP000401081">
    <property type="component" value="Unassembled WGS sequence"/>
</dbReference>
<organism evidence="1 2">
    <name type="scientific">Kluyvera cryocrescens</name>
    <name type="common">Kluyvera citrophila</name>
    <dbReference type="NCBI Taxonomy" id="580"/>
    <lineage>
        <taxon>Bacteria</taxon>
        <taxon>Pseudomonadati</taxon>
        <taxon>Pseudomonadota</taxon>
        <taxon>Gammaproteobacteria</taxon>
        <taxon>Enterobacterales</taxon>
        <taxon>Enterobacteriaceae</taxon>
        <taxon>Kluyvera</taxon>
    </lineage>
</organism>
<dbReference type="SUPFAM" id="SSF53474">
    <property type="entry name" value="alpha/beta-Hydrolases"/>
    <property type="match status" value="1"/>
</dbReference>
<reference evidence="1 2" key="1">
    <citation type="submission" date="2019-03" db="EMBL/GenBank/DDBJ databases">
        <authorList>
            <consortium name="Pathogen Informatics"/>
        </authorList>
    </citation>
    <scope>NUCLEOTIDE SEQUENCE [LARGE SCALE GENOMIC DNA]</scope>
    <source>
        <strain evidence="1 2">NCTC12993</strain>
    </source>
</reference>
<dbReference type="InterPro" id="IPR029058">
    <property type="entry name" value="AB_hydrolase_fold"/>
</dbReference>
<keyword evidence="2" id="KW-1185">Reference proteome</keyword>
<protein>
    <recommendedName>
        <fullName evidence="3">Carboxylesterase type B domain-containing protein</fullName>
    </recommendedName>
</protein>
<dbReference type="EMBL" id="CAADJD010000028">
    <property type="protein sequence ID" value="VFS86821.1"/>
    <property type="molecule type" value="Genomic_DNA"/>
</dbReference>
<evidence type="ECO:0000313" key="2">
    <source>
        <dbReference type="Proteomes" id="UP000401081"/>
    </source>
</evidence>
<sequence length="145" mass="15753">MNLPVPAALCRSWPPQKRVGCFTKRLSKAAIPLPDLPRETALARGQRLAEHLHLPNATAERLRELPADVFWSLEPPYNIGPVPIVGDAVLPQPMLDVFFAGKQHAMPVLVGSNSDEASVMPVFGIDLAGQIKKLRRGEAVGARAH</sequence>
<dbReference type="AlphaFoldDB" id="A0A485CQQ7"/>
<proteinExistence type="predicted"/>
<evidence type="ECO:0008006" key="3">
    <source>
        <dbReference type="Google" id="ProtNLM"/>
    </source>
</evidence>